<evidence type="ECO:0008006" key="4">
    <source>
        <dbReference type="Google" id="ProtNLM"/>
    </source>
</evidence>
<evidence type="ECO:0000313" key="3">
    <source>
        <dbReference type="Proteomes" id="UP001520654"/>
    </source>
</evidence>
<accession>A0ABS8EAC6</accession>
<feature type="region of interest" description="Disordered" evidence="1">
    <location>
        <begin position="368"/>
        <end position="484"/>
    </location>
</feature>
<keyword evidence="3" id="KW-1185">Reference proteome</keyword>
<feature type="compositionally biased region" description="Low complexity" evidence="1">
    <location>
        <begin position="410"/>
        <end position="421"/>
    </location>
</feature>
<proteinExistence type="predicted"/>
<feature type="compositionally biased region" description="Gly residues" evidence="1">
    <location>
        <begin position="189"/>
        <end position="199"/>
    </location>
</feature>
<evidence type="ECO:0000313" key="2">
    <source>
        <dbReference type="EMBL" id="MCC0097950.1"/>
    </source>
</evidence>
<sequence length="484" mass="48440">MATNFEGYTHQQLLAMIASLDAETVKTRGTQLTEAAKTIKEIGESLKKHRVKGWEGEAATAFENWVGQTGSATLRLGDYSEAGGKWMTEAAQTMVEVKKNMPAYDADAAANLKAAHDFHNDPDAQKMGQEAHAKLSGDHQKAVDALTKLAGSYDQSTTQMGKAEIPTFPPPPGAFDPPKVDSGQDLSRDGGGYGTGSGSGSSSYGASAPRAGGSPNEPGLTPGHQSETTPPPTTGPVPVPGLPDRDVDVDLDHVATLPDKTLPPVTGLPSSPVPGPGPSGGPLPGPVAPIALPPIGPPNPSGGGPGGKFQVTTPPLGKVGGTGGLLPRDTGIMGGRPVTTNGPSAGIPRGTVIGQEGGGQQGLGRGMGGGMHPGGGGGPHGGGPGGSAMGRRLAMEPGGVVGGRQSAAIGRPTTGGQPFTQGGSGLVRNGSGAGSARGAMGHAGAGIHAPGNRRDQQGGERPDYLAEDEETWQGNDRVVPPVID</sequence>
<feature type="region of interest" description="Disordered" evidence="1">
    <location>
        <begin position="153"/>
        <end position="285"/>
    </location>
</feature>
<protein>
    <recommendedName>
        <fullName evidence="4">WXG100 family type VII secretion target</fullName>
    </recommendedName>
</protein>
<gene>
    <name evidence="2" type="ORF">K7B10_24870</name>
</gene>
<comment type="caution">
    <text evidence="2">The sequence shown here is derived from an EMBL/GenBank/DDBJ whole genome shotgun (WGS) entry which is preliminary data.</text>
</comment>
<dbReference type="EMBL" id="JAINUL010000001">
    <property type="protein sequence ID" value="MCC0097950.1"/>
    <property type="molecule type" value="Genomic_DNA"/>
</dbReference>
<evidence type="ECO:0000256" key="1">
    <source>
        <dbReference type="SAM" id="MobiDB-lite"/>
    </source>
</evidence>
<organism evidence="2 3">
    <name type="scientific">Streptomyces flavotricini</name>
    <dbReference type="NCBI Taxonomy" id="66888"/>
    <lineage>
        <taxon>Bacteria</taxon>
        <taxon>Bacillati</taxon>
        <taxon>Actinomycetota</taxon>
        <taxon>Actinomycetes</taxon>
        <taxon>Kitasatosporales</taxon>
        <taxon>Streptomycetaceae</taxon>
        <taxon>Streptomyces</taxon>
    </lineage>
</organism>
<feature type="compositionally biased region" description="Pro residues" evidence="1">
    <location>
        <begin position="229"/>
        <end position="241"/>
    </location>
</feature>
<feature type="compositionally biased region" description="Low complexity" evidence="1">
    <location>
        <begin position="434"/>
        <end position="450"/>
    </location>
</feature>
<dbReference type="Proteomes" id="UP001520654">
    <property type="component" value="Unassembled WGS sequence"/>
</dbReference>
<feature type="compositionally biased region" description="Basic and acidic residues" evidence="1">
    <location>
        <begin position="452"/>
        <end position="464"/>
    </location>
</feature>
<feature type="compositionally biased region" description="Basic and acidic residues" evidence="1">
    <location>
        <begin position="243"/>
        <end position="253"/>
    </location>
</feature>
<dbReference type="RefSeq" id="WP_229339319.1">
    <property type="nucleotide sequence ID" value="NZ_JAINUL010000001.1"/>
</dbReference>
<name>A0ABS8EAC6_9ACTN</name>
<feature type="compositionally biased region" description="Gly residues" evidence="1">
    <location>
        <begin position="368"/>
        <end position="388"/>
    </location>
</feature>
<reference evidence="2 3" key="1">
    <citation type="submission" date="2021-08" db="EMBL/GenBank/DDBJ databases">
        <title>Genomic Architecture of Streptomyces flavotricini NGL1 and Streptomyces erythrochromogenes HMS4 With Differential Plant Beneficial attributes and laccase production capabilities.</title>
        <authorList>
            <person name="Salwan R."/>
            <person name="Kaur R."/>
            <person name="Sharma V."/>
        </authorList>
    </citation>
    <scope>NUCLEOTIDE SEQUENCE [LARGE SCALE GENOMIC DNA]</scope>
    <source>
        <strain evidence="2 3">NGL1</strain>
    </source>
</reference>
<feature type="compositionally biased region" description="Pro residues" evidence="1">
    <location>
        <begin position="271"/>
        <end position="285"/>
    </location>
</feature>
<feature type="compositionally biased region" description="Low complexity" evidence="1">
    <location>
        <begin position="200"/>
        <end position="215"/>
    </location>
</feature>